<dbReference type="OrthoDB" id="581021at2"/>
<dbReference type="Pfam" id="PF00027">
    <property type="entry name" value="cNMP_binding"/>
    <property type="match status" value="1"/>
</dbReference>
<dbReference type="InterPro" id="IPR036390">
    <property type="entry name" value="WH_DNA-bd_sf"/>
</dbReference>
<keyword evidence="2" id="KW-0238">DNA-binding</keyword>
<proteinExistence type="predicted"/>
<dbReference type="GO" id="GO:0003677">
    <property type="term" value="F:DNA binding"/>
    <property type="evidence" value="ECO:0007669"/>
    <property type="project" value="UniProtKB-KW"/>
</dbReference>
<dbReference type="GO" id="GO:0003700">
    <property type="term" value="F:DNA-binding transcription factor activity"/>
    <property type="evidence" value="ECO:0007669"/>
    <property type="project" value="TreeGrafter"/>
</dbReference>
<dbReference type="Pfam" id="PF13545">
    <property type="entry name" value="HTH_Crp_2"/>
    <property type="match status" value="1"/>
</dbReference>
<evidence type="ECO:0000256" key="1">
    <source>
        <dbReference type="ARBA" id="ARBA00023015"/>
    </source>
</evidence>
<dbReference type="InterPro" id="IPR018490">
    <property type="entry name" value="cNMP-bd_dom_sf"/>
</dbReference>
<dbReference type="PANTHER" id="PTHR24567">
    <property type="entry name" value="CRP FAMILY TRANSCRIPTIONAL REGULATORY PROTEIN"/>
    <property type="match status" value="1"/>
</dbReference>
<name>A0A1L8ML09_9STRE</name>
<dbReference type="STRING" id="1856638.A9Q68_09475"/>
<protein>
    <submittedName>
        <fullName evidence="5">Crp/Fnr family transcriptional regulator</fullName>
    </submittedName>
</protein>
<dbReference type="InterPro" id="IPR050397">
    <property type="entry name" value="Env_Response_Regulators"/>
</dbReference>
<gene>
    <name evidence="5" type="ORF">A9Q68_09475</name>
</gene>
<evidence type="ECO:0000256" key="2">
    <source>
        <dbReference type="ARBA" id="ARBA00023125"/>
    </source>
</evidence>
<dbReference type="Proteomes" id="UP000182015">
    <property type="component" value="Unassembled WGS sequence"/>
</dbReference>
<dbReference type="GO" id="GO:0005829">
    <property type="term" value="C:cytosol"/>
    <property type="evidence" value="ECO:0007669"/>
    <property type="project" value="TreeGrafter"/>
</dbReference>
<keyword evidence="6" id="KW-1185">Reference proteome</keyword>
<dbReference type="RefSeq" id="WP_071794464.1">
    <property type="nucleotide sequence ID" value="NZ_LZDD01000003.1"/>
</dbReference>
<dbReference type="Gene3D" id="2.60.120.10">
    <property type="entry name" value="Jelly Rolls"/>
    <property type="match status" value="1"/>
</dbReference>
<organism evidence="5 6">
    <name type="scientific">Streptococcus bovimastitidis</name>
    <dbReference type="NCBI Taxonomy" id="1856638"/>
    <lineage>
        <taxon>Bacteria</taxon>
        <taxon>Bacillati</taxon>
        <taxon>Bacillota</taxon>
        <taxon>Bacilli</taxon>
        <taxon>Lactobacillales</taxon>
        <taxon>Streptococcaceae</taxon>
        <taxon>Streptococcus</taxon>
    </lineage>
</organism>
<dbReference type="SMART" id="SM00100">
    <property type="entry name" value="cNMP"/>
    <property type="match status" value="1"/>
</dbReference>
<dbReference type="InterPro" id="IPR000595">
    <property type="entry name" value="cNMP-bd_dom"/>
</dbReference>
<accession>A0A1L8ML09</accession>
<evidence type="ECO:0000259" key="4">
    <source>
        <dbReference type="PROSITE" id="PS50042"/>
    </source>
</evidence>
<keyword evidence="1" id="KW-0805">Transcription regulation</keyword>
<dbReference type="InterPro" id="IPR014710">
    <property type="entry name" value="RmlC-like_jellyroll"/>
</dbReference>
<dbReference type="SUPFAM" id="SSF46785">
    <property type="entry name" value="Winged helix' DNA-binding domain"/>
    <property type="match status" value="1"/>
</dbReference>
<sequence length="221" mass="25636">MKTITNQEILEQLLKEYDLEDFFPPSLRSELTLLRYQKGQIICHQDQKISFLAYALGGNVKIVRRLSNGKEHVLESYKQPCIIGNIEILTNQKAVTSVIALEETYVIQLNNITKEKLLANPNFLYQISHELAKNFYKQNIKSTQNVTYTVKERLAKHILESQSDGHFQLNLPLLADSFGTSYRHLHRVINQLKQAEIIETKSFKNYQILNPKALTEMAEWD</sequence>
<dbReference type="PROSITE" id="PS50042">
    <property type="entry name" value="CNMP_BINDING_3"/>
    <property type="match status" value="1"/>
</dbReference>
<dbReference type="PANTHER" id="PTHR24567:SF26">
    <property type="entry name" value="REGULATORY PROTEIN YEIL"/>
    <property type="match status" value="1"/>
</dbReference>
<comment type="caution">
    <text evidence="5">The sequence shown here is derived from an EMBL/GenBank/DDBJ whole genome shotgun (WGS) entry which is preliminary data.</text>
</comment>
<dbReference type="SUPFAM" id="SSF51206">
    <property type="entry name" value="cAMP-binding domain-like"/>
    <property type="match status" value="1"/>
</dbReference>
<dbReference type="InterPro" id="IPR012318">
    <property type="entry name" value="HTH_CRP"/>
</dbReference>
<evidence type="ECO:0000256" key="3">
    <source>
        <dbReference type="ARBA" id="ARBA00023163"/>
    </source>
</evidence>
<evidence type="ECO:0000313" key="6">
    <source>
        <dbReference type="Proteomes" id="UP000182015"/>
    </source>
</evidence>
<feature type="domain" description="Cyclic nucleotide-binding" evidence="4">
    <location>
        <begin position="36"/>
        <end position="118"/>
    </location>
</feature>
<dbReference type="AlphaFoldDB" id="A0A1L8ML09"/>
<evidence type="ECO:0000313" key="5">
    <source>
        <dbReference type="EMBL" id="OJF71401.1"/>
    </source>
</evidence>
<dbReference type="CDD" id="cd00038">
    <property type="entry name" value="CAP_ED"/>
    <property type="match status" value="1"/>
</dbReference>
<reference evidence="6" key="1">
    <citation type="submission" date="2016-06" db="EMBL/GenBank/DDBJ databases">
        <authorList>
            <person name="de Vries S.P.W."/>
            <person name="Hadjirin N.F."/>
            <person name="Lay E.M."/>
            <person name="Zadoks R.N."/>
            <person name="Peacock S.J."/>
            <person name="Parkhill J."/>
            <person name="Grant A.J."/>
            <person name="Mcdougall S."/>
            <person name="Holmes M.A."/>
        </authorList>
    </citation>
    <scope>NUCLEOTIDE SEQUENCE [LARGE SCALE GENOMIC DNA]</scope>
    <source>
        <strain evidence="6">NZ1587</strain>
    </source>
</reference>
<keyword evidence="3" id="KW-0804">Transcription</keyword>
<dbReference type="EMBL" id="LZDD01000003">
    <property type="protein sequence ID" value="OJF71401.1"/>
    <property type="molecule type" value="Genomic_DNA"/>
</dbReference>